<organism evidence="2 3">
    <name type="scientific">Hirsutella rhossiliensis</name>
    <dbReference type="NCBI Taxonomy" id="111463"/>
    <lineage>
        <taxon>Eukaryota</taxon>
        <taxon>Fungi</taxon>
        <taxon>Dikarya</taxon>
        <taxon>Ascomycota</taxon>
        <taxon>Pezizomycotina</taxon>
        <taxon>Sordariomycetes</taxon>
        <taxon>Hypocreomycetidae</taxon>
        <taxon>Hypocreales</taxon>
        <taxon>Ophiocordycipitaceae</taxon>
        <taxon>Hirsutella</taxon>
    </lineage>
</organism>
<sequence length="73" mass="7106">MKFTTAAALLLASLAAAAPATRRAAAEGNLGNAITDTVLTGIFQPKGLSKPIGDIVDAAKGKGAAQGKGAAKD</sequence>
<keyword evidence="1" id="KW-0732">Signal</keyword>
<evidence type="ECO:0000313" key="2">
    <source>
        <dbReference type="EMBL" id="KAH0965485.1"/>
    </source>
</evidence>
<dbReference type="GeneID" id="68352630"/>
<comment type="caution">
    <text evidence="2">The sequence shown here is derived from an EMBL/GenBank/DDBJ whole genome shotgun (WGS) entry which is preliminary data.</text>
</comment>
<reference evidence="2" key="1">
    <citation type="submission" date="2021-09" db="EMBL/GenBank/DDBJ databases">
        <title>A high-quality genome of the endoparasitic fungus Hirsutella rhossiliensis with a comparison of Hirsutella genomes reveals transposable elements contributing to genome size variation.</title>
        <authorList>
            <person name="Lin R."/>
            <person name="Jiao Y."/>
            <person name="Sun X."/>
            <person name="Ling J."/>
            <person name="Xie B."/>
            <person name="Cheng X."/>
        </authorList>
    </citation>
    <scope>NUCLEOTIDE SEQUENCE</scope>
    <source>
        <strain evidence="2">HR02</strain>
    </source>
</reference>
<feature type="signal peptide" evidence="1">
    <location>
        <begin position="1"/>
        <end position="17"/>
    </location>
</feature>
<evidence type="ECO:0000256" key="1">
    <source>
        <dbReference type="SAM" id="SignalP"/>
    </source>
</evidence>
<feature type="chain" id="PRO_5040435974" evidence="1">
    <location>
        <begin position="18"/>
        <end position="73"/>
    </location>
</feature>
<evidence type="ECO:0000313" key="3">
    <source>
        <dbReference type="Proteomes" id="UP000824596"/>
    </source>
</evidence>
<keyword evidence="3" id="KW-1185">Reference proteome</keyword>
<name>A0A9P8N244_9HYPO</name>
<dbReference type="EMBL" id="JAIZPD010000003">
    <property type="protein sequence ID" value="KAH0965485.1"/>
    <property type="molecule type" value="Genomic_DNA"/>
</dbReference>
<dbReference type="RefSeq" id="XP_044722998.1">
    <property type="nucleotide sequence ID" value="XM_044861972.1"/>
</dbReference>
<protein>
    <submittedName>
        <fullName evidence="2">Uncharacterized protein</fullName>
    </submittedName>
</protein>
<dbReference type="Proteomes" id="UP000824596">
    <property type="component" value="Unassembled WGS sequence"/>
</dbReference>
<gene>
    <name evidence="2" type="ORF">HRG_03501</name>
</gene>
<dbReference type="AlphaFoldDB" id="A0A9P8N244"/>
<proteinExistence type="predicted"/>
<accession>A0A9P8N244</accession>